<name>A0A1S0TJB3_LOALO</name>
<gene>
    <name evidence="8" type="ORF">LOAG_13794</name>
</gene>
<dbReference type="PROSITE" id="PS00028">
    <property type="entry name" value="ZINC_FINGER_C2H2_1"/>
    <property type="match status" value="2"/>
</dbReference>
<sequence length="216" mass="25324">MEKLVAKTNVAEVVFSDLKKHKCPHINCSETTRSKTKCLEHLRKHHESSSYHYKQPGSEKEFRNHTSSFSAQKEADQHKFICNKCGFSSSHKSSLCRHKKQRCRASHGQKYECRYCNATMLIYKEYLEHLKGHQKYHCTYPKCGKEFHSLTGFRQHYEMHQPRLLCENCGKFISFVSGLRNHKRKYHGARVPTEGDPQVGAYFGRHMKPSPSRFTR</sequence>
<feature type="domain" description="C2H2-type" evidence="7">
    <location>
        <begin position="164"/>
        <end position="192"/>
    </location>
</feature>
<keyword evidence="3 5" id="KW-0863">Zinc-finger</keyword>
<feature type="domain" description="C2H2-type" evidence="7">
    <location>
        <begin position="136"/>
        <end position="160"/>
    </location>
</feature>
<dbReference type="GeneID" id="9951266"/>
<dbReference type="AlphaFoldDB" id="A0A1S0TJB3"/>
<dbReference type="EMBL" id="JH713165">
    <property type="protein sequence ID" value="EFO14724.1"/>
    <property type="molecule type" value="Genomic_DNA"/>
</dbReference>
<dbReference type="KEGG" id="loa:LOAG_13794"/>
<dbReference type="PANTHER" id="PTHR24379:SF121">
    <property type="entry name" value="C2H2-TYPE DOMAIN-CONTAINING PROTEIN"/>
    <property type="match status" value="1"/>
</dbReference>
<dbReference type="OrthoDB" id="40579at2759"/>
<dbReference type="SUPFAM" id="SSF57667">
    <property type="entry name" value="beta-beta-alpha zinc fingers"/>
    <property type="match status" value="1"/>
</dbReference>
<evidence type="ECO:0000259" key="7">
    <source>
        <dbReference type="PROSITE" id="PS50157"/>
    </source>
</evidence>
<organism evidence="8">
    <name type="scientific">Loa loa</name>
    <name type="common">Eye worm</name>
    <name type="synonym">Filaria loa</name>
    <dbReference type="NCBI Taxonomy" id="7209"/>
    <lineage>
        <taxon>Eukaryota</taxon>
        <taxon>Metazoa</taxon>
        <taxon>Ecdysozoa</taxon>
        <taxon>Nematoda</taxon>
        <taxon>Chromadorea</taxon>
        <taxon>Rhabditida</taxon>
        <taxon>Spirurina</taxon>
        <taxon>Spiruromorpha</taxon>
        <taxon>Filarioidea</taxon>
        <taxon>Onchocercidae</taxon>
        <taxon>Loa</taxon>
    </lineage>
</organism>
<dbReference type="InterPro" id="IPR036236">
    <property type="entry name" value="Znf_C2H2_sf"/>
</dbReference>
<feature type="region of interest" description="Disordered" evidence="6">
    <location>
        <begin position="49"/>
        <end position="68"/>
    </location>
</feature>
<evidence type="ECO:0000256" key="3">
    <source>
        <dbReference type="ARBA" id="ARBA00022771"/>
    </source>
</evidence>
<reference evidence="8" key="1">
    <citation type="submission" date="2012-04" db="EMBL/GenBank/DDBJ databases">
        <title>The Genome Sequence of Loa loa.</title>
        <authorList>
            <consortium name="The Broad Institute Genome Sequencing Platform"/>
            <consortium name="Broad Institute Genome Sequencing Center for Infectious Disease"/>
            <person name="Nutman T.B."/>
            <person name="Fink D.L."/>
            <person name="Russ C."/>
            <person name="Young S."/>
            <person name="Zeng Q."/>
            <person name="Gargeya S."/>
            <person name="Alvarado L."/>
            <person name="Berlin A."/>
            <person name="Chapman S.B."/>
            <person name="Chen Z."/>
            <person name="Freedman E."/>
            <person name="Gellesch M."/>
            <person name="Goldberg J."/>
            <person name="Griggs A."/>
            <person name="Gujja S."/>
            <person name="Heilman E.R."/>
            <person name="Heiman D."/>
            <person name="Howarth C."/>
            <person name="Mehta T."/>
            <person name="Neiman D."/>
            <person name="Pearson M."/>
            <person name="Roberts A."/>
            <person name="Saif S."/>
            <person name="Shea T."/>
            <person name="Shenoy N."/>
            <person name="Sisk P."/>
            <person name="Stolte C."/>
            <person name="Sykes S."/>
            <person name="White J."/>
            <person name="Yandava C."/>
            <person name="Haas B."/>
            <person name="Henn M.R."/>
            <person name="Nusbaum C."/>
            <person name="Birren B."/>
        </authorList>
    </citation>
    <scope>NUCLEOTIDE SEQUENCE [LARGE SCALE GENOMIC DNA]</scope>
</reference>
<evidence type="ECO:0000256" key="1">
    <source>
        <dbReference type="ARBA" id="ARBA00022723"/>
    </source>
</evidence>
<dbReference type="Gene3D" id="3.30.160.60">
    <property type="entry name" value="Classic Zinc Finger"/>
    <property type="match status" value="1"/>
</dbReference>
<keyword evidence="2" id="KW-0677">Repeat</keyword>
<dbReference type="RefSeq" id="XP_003149346.1">
    <property type="nucleotide sequence ID" value="XM_003149298.1"/>
</dbReference>
<evidence type="ECO:0000256" key="5">
    <source>
        <dbReference type="PROSITE-ProRule" id="PRU00042"/>
    </source>
</evidence>
<evidence type="ECO:0000256" key="6">
    <source>
        <dbReference type="SAM" id="MobiDB-lite"/>
    </source>
</evidence>
<evidence type="ECO:0000256" key="2">
    <source>
        <dbReference type="ARBA" id="ARBA00022737"/>
    </source>
</evidence>
<feature type="domain" description="C2H2-type" evidence="7">
    <location>
        <begin position="80"/>
        <end position="112"/>
    </location>
</feature>
<dbReference type="PANTHER" id="PTHR24379">
    <property type="entry name" value="KRAB AND ZINC FINGER DOMAIN-CONTAINING"/>
    <property type="match status" value="1"/>
</dbReference>
<keyword evidence="1" id="KW-0479">Metal-binding</keyword>
<dbReference type="InParanoid" id="A0A1S0TJB3"/>
<protein>
    <recommendedName>
        <fullName evidence="7">C2H2-type domain-containing protein</fullName>
    </recommendedName>
</protein>
<dbReference type="CTD" id="9951266"/>
<accession>A0A1S0TJB3</accession>
<keyword evidence="4" id="KW-0862">Zinc</keyword>
<evidence type="ECO:0000313" key="8">
    <source>
        <dbReference type="EMBL" id="EFO14724.1"/>
    </source>
</evidence>
<dbReference type="GO" id="GO:0008270">
    <property type="term" value="F:zinc ion binding"/>
    <property type="evidence" value="ECO:0007669"/>
    <property type="project" value="UniProtKB-KW"/>
</dbReference>
<evidence type="ECO:0000256" key="4">
    <source>
        <dbReference type="ARBA" id="ARBA00022833"/>
    </source>
</evidence>
<proteinExistence type="predicted"/>
<dbReference type="InterPro" id="IPR013087">
    <property type="entry name" value="Znf_C2H2_type"/>
</dbReference>
<dbReference type="PROSITE" id="PS50157">
    <property type="entry name" value="ZINC_FINGER_C2H2_2"/>
    <property type="match status" value="3"/>
</dbReference>
<dbReference type="SMART" id="SM00355">
    <property type="entry name" value="ZnF_C2H2"/>
    <property type="match status" value="5"/>
</dbReference>